<accession>A0A8J8NPZ7</accession>
<keyword evidence="2" id="KW-1185">Reference proteome</keyword>
<protein>
    <submittedName>
        <fullName evidence="1">Uncharacterized protein</fullName>
    </submittedName>
</protein>
<dbReference type="Proteomes" id="UP000785679">
    <property type="component" value="Unassembled WGS sequence"/>
</dbReference>
<dbReference type="AlphaFoldDB" id="A0A8J8NPZ7"/>
<evidence type="ECO:0000313" key="2">
    <source>
        <dbReference type="Proteomes" id="UP000785679"/>
    </source>
</evidence>
<sequence length="97" mass="11491">MNLLSRSLMFSLSAKTERIKVKFLQFSTAFSSFLSKLKKKWFHLEWIAEYHKPQLNFEFTCLSSKFAFNASSFLRNFVPHFYLTKNLEISTYTNSLS</sequence>
<proteinExistence type="predicted"/>
<name>A0A8J8NPZ7_HALGN</name>
<gene>
    <name evidence="1" type="ORF">FGO68_gene5512</name>
</gene>
<comment type="caution">
    <text evidence="1">The sequence shown here is derived from an EMBL/GenBank/DDBJ whole genome shotgun (WGS) entry which is preliminary data.</text>
</comment>
<organism evidence="1 2">
    <name type="scientific">Halteria grandinella</name>
    <dbReference type="NCBI Taxonomy" id="5974"/>
    <lineage>
        <taxon>Eukaryota</taxon>
        <taxon>Sar</taxon>
        <taxon>Alveolata</taxon>
        <taxon>Ciliophora</taxon>
        <taxon>Intramacronucleata</taxon>
        <taxon>Spirotrichea</taxon>
        <taxon>Stichotrichia</taxon>
        <taxon>Sporadotrichida</taxon>
        <taxon>Halteriidae</taxon>
        <taxon>Halteria</taxon>
    </lineage>
</organism>
<dbReference type="EMBL" id="RRYP01009638">
    <property type="protein sequence ID" value="TNV78928.1"/>
    <property type="molecule type" value="Genomic_DNA"/>
</dbReference>
<reference evidence="1" key="1">
    <citation type="submission" date="2019-06" db="EMBL/GenBank/DDBJ databases">
        <authorList>
            <person name="Zheng W."/>
        </authorList>
    </citation>
    <scope>NUCLEOTIDE SEQUENCE</scope>
    <source>
        <strain evidence="1">QDHG01</strain>
    </source>
</reference>
<evidence type="ECO:0000313" key="1">
    <source>
        <dbReference type="EMBL" id="TNV78928.1"/>
    </source>
</evidence>